<dbReference type="Proteomes" id="UP001652431">
    <property type="component" value="Unassembled WGS sequence"/>
</dbReference>
<proteinExistence type="predicted"/>
<feature type="transmembrane region" description="Helical" evidence="1">
    <location>
        <begin position="69"/>
        <end position="88"/>
    </location>
</feature>
<keyword evidence="1" id="KW-1133">Transmembrane helix</keyword>
<accession>A0ABT2RIX6</accession>
<organism evidence="2 3">
    <name type="scientific">Dorea acetigenes</name>
    <dbReference type="NCBI Taxonomy" id="2981787"/>
    <lineage>
        <taxon>Bacteria</taxon>
        <taxon>Bacillati</taxon>
        <taxon>Bacillota</taxon>
        <taxon>Clostridia</taxon>
        <taxon>Lachnospirales</taxon>
        <taxon>Lachnospiraceae</taxon>
        <taxon>Dorea</taxon>
    </lineage>
</organism>
<reference evidence="2 3" key="1">
    <citation type="journal article" date="2021" name="ISME Commun">
        <title>Automated analysis of genomic sequences facilitates high-throughput and comprehensive description of bacteria.</title>
        <authorList>
            <person name="Hitch T.C.A."/>
        </authorList>
    </citation>
    <scope>NUCLEOTIDE SEQUENCE [LARGE SCALE GENOMIC DNA]</scope>
    <source>
        <strain evidence="2 3">Sanger_03</strain>
    </source>
</reference>
<keyword evidence="1" id="KW-0812">Transmembrane</keyword>
<evidence type="ECO:0000313" key="3">
    <source>
        <dbReference type="Proteomes" id="UP001652431"/>
    </source>
</evidence>
<evidence type="ECO:0000256" key="1">
    <source>
        <dbReference type="SAM" id="Phobius"/>
    </source>
</evidence>
<keyword evidence="3" id="KW-1185">Reference proteome</keyword>
<keyword evidence="1" id="KW-0472">Membrane</keyword>
<dbReference type="EMBL" id="JAOQJU010000001">
    <property type="protein sequence ID" value="MCU6685352.1"/>
    <property type="molecule type" value="Genomic_DNA"/>
</dbReference>
<evidence type="ECO:0008006" key="4">
    <source>
        <dbReference type="Google" id="ProtNLM"/>
    </source>
</evidence>
<sequence length="180" mass="20489">MAGRTASTRRSRRYYNNADSMRQMYVYGNAVEKPAYEPKTSVKKTRKEKKISAQVRRNRKKALRLNKGYVVFMTIAAVLALVVCVNYVKLQSQITSRSKNISALQEELASMKEENTTRYNVLVDSVTLEEVEDKAKNELGMVPANDSQIVEYENSSDDYVKQYEEIPEDGVVASSKNVQN</sequence>
<evidence type="ECO:0000313" key="2">
    <source>
        <dbReference type="EMBL" id="MCU6685352.1"/>
    </source>
</evidence>
<gene>
    <name evidence="2" type="ORF">OCV99_02090</name>
</gene>
<protein>
    <recommendedName>
        <fullName evidence="4">Cell division protein FtsL</fullName>
    </recommendedName>
</protein>
<name>A0ABT2RIX6_9FIRM</name>
<comment type="caution">
    <text evidence="2">The sequence shown here is derived from an EMBL/GenBank/DDBJ whole genome shotgun (WGS) entry which is preliminary data.</text>
</comment>
<dbReference type="RefSeq" id="WP_262574557.1">
    <property type="nucleotide sequence ID" value="NZ_JAOQJU010000001.1"/>
</dbReference>